<feature type="chain" id="PRO_5020801905" evidence="3">
    <location>
        <begin position="22"/>
        <end position="174"/>
    </location>
</feature>
<dbReference type="OrthoDB" id="14196at2"/>
<dbReference type="EMBL" id="SSMQ01000002">
    <property type="protein sequence ID" value="TKD12830.1"/>
    <property type="molecule type" value="Genomic_DNA"/>
</dbReference>
<feature type="compositionally biased region" description="Pro residues" evidence="2">
    <location>
        <begin position="41"/>
        <end position="55"/>
    </location>
</feature>
<evidence type="ECO:0000256" key="2">
    <source>
        <dbReference type="SAM" id="MobiDB-lite"/>
    </source>
</evidence>
<dbReference type="Pfam" id="PF13616">
    <property type="entry name" value="Rotamase_3"/>
    <property type="match status" value="1"/>
</dbReference>
<dbReference type="Proteomes" id="UP000309215">
    <property type="component" value="Unassembled WGS sequence"/>
</dbReference>
<comment type="caution">
    <text evidence="5">The sequence shown here is derived from an EMBL/GenBank/DDBJ whole genome shotgun (WGS) entry which is preliminary data.</text>
</comment>
<dbReference type="PROSITE" id="PS50198">
    <property type="entry name" value="PPIC_PPIASE_2"/>
    <property type="match status" value="1"/>
</dbReference>
<dbReference type="PANTHER" id="PTHR47245:SF2">
    <property type="entry name" value="PEPTIDYL-PROLYL CIS-TRANS ISOMERASE HP_0175-RELATED"/>
    <property type="match status" value="1"/>
</dbReference>
<evidence type="ECO:0000259" key="4">
    <source>
        <dbReference type="PROSITE" id="PS50198"/>
    </source>
</evidence>
<dbReference type="PANTHER" id="PTHR47245">
    <property type="entry name" value="PEPTIDYLPROLYL ISOMERASE"/>
    <property type="match status" value="1"/>
</dbReference>
<protein>
    <submittedName>
        <fullName evidence="5">Foldase</fullName>
    </submittedName>
</protein>
<keyword evidence="1" id="KW-0697">Rotamase</keyword>
<organism evidence="5 6">
    <name type="scientific">Polyangium fumosum</name>
    <dbReference type="NCBI Taxonomy" id="889272"/>
    <lineage>
        <taxon>Bacteria</taxon>
        <taxon>Pseudomonadati</taxon>
        <taxon>Myxococcota</taxon>
        <taxon>Polyangia</taxon>
        <taxon>Polyangiales</taxon>
        <taxon>Polyangiaceae</taxon>
        <taxon>Polyangium</taxon>
    </lineage>
</organism>
<keyword evidence="1" id="KW-0413">Isomerase</keyword>
<keyword evidence="3" id="KW-0732">Signal</keyword>
<gene>
    <name evidence="5" type="ORF">E8A74_03530</name>
</gene>
<keyword evidence="6" id="KW-1185">Reference proteome</keyword>
<evidence type="ECO:0000313" key="6">
    <source>
        <dbReference type="Proteomes" id="UP000309215"/>
    </source>
</evidence>
<proteinExistence type="predicted"/>
<dbReference type="InterPro" id="IPR046357">
    <property type="entry name" value="PPIase_dom_sf"/>
</dbReference>
<dbReference type="PROSITE" id="PS51257">
    <property type="entry name" value="PROKAR_LIPOPROTEIN"/>
    <property type="match status" value="1"/>
</dbReference>
<accession>A0A4U1JJS8</accession>
<feature type="region of interest" description="Disordered" evidence="2">
    <location>
        <begin position="23"/>
        <end position="67"/>
    </location>
</feature>
<feature type="domain" description="PpiC" evidence="4">
    <location>
        <begin position="67"/>
        <end position="174"/>
    </location>
</feature>
<dbReference type="Gene3D" id="3.10.50.40">
    <property type="match status" value="1"/>
</dbReference>
<evidence type="ECO:0000256" key="1">
    <source>
        <dbReference type="PROSITE-ProRule" id="PRU00278"/>
    </source>
</evidence>
<dbReference type="GO" id="GO:0003755">
    <property type="term" value="F:peptidyl-prolyl cis-trans isomerase activity"/>
    <property type="evidence" value="ECO:0007669"/>
    <property type="project" value="UniProtKB-KW"/>
</dbReference>
<reference evidence="5 6" key="1">
    <citation type="submission" date="2019-04" db="EMBL/GenBank/DDBJ databases">
        <authorList>
            <person name="Li Y."/>
            <person name="Wang J."/>
        </authorList>
    </citation>
    <scope>NUCLEOTIDE SEQUENCE [LARGE SCALE GENOMIC DNA]</scope>
    <source>
        <strain evidence="5 6">DSM 14668</strain>
    </source>
</reference>
<sequence length="174" mass="18026">MRIPMLSPRSLLLLVPALLLACQDPPPPAPAPATSAAPAAAPTPTPTPTAAPAPTPEKAAAAPEKPPESIAAQHVLVAYKGAKNAPKTVTRSKADAKKRAEEVAAKAKAGDDFTALVKEYSDDAATVERLGSLGKFKPEGMVKPFSDAAFALKVDETSGVVETPFGFHVIKRNQ</sequence>
<dbReference type="AlphaFoldDB" id="A0A4U1JJS8"/>
<dbReference type="InterPro" id="IPR050245">
    <property type="entry name" value="PrsA_foldase"/>
</dbReference>
<dbReference type="SUPFAM" id="SSF54534">
    <property type="entry name" value="FKBP-like"/>
    <property type="match status" value="1"/>
</dbReference>
<evidence type="ECO:0000256" key="3">
    <source>
        <dbReference type="SAM" id="SignalP"/>
    </source>
</evidence>
<dbReference type="InterPro" id="IPR000297">
    <property type="entry name" value="PPIase_PpiC"/>
</dbReference>
<feature type="compositionally biased region" description="Low complexity" evidence="2">
    <location>
        <begin position="56"/>
        <end position="67"/>
    </location>
</feature>
<feature type="signal peptide" evidence="3">
    <location>
        <begin position="1"/>
        <end position="21"/>
    </location>
</feature>
<name>A0A4U1JJS8_9BACT</name>
<evidence type="ECO:0000313" key="5">
    <source>
        <dbReference type="EMBL" id="TKD12830.1"/>
    </source>
</evidence>